<organism evidence="10 11">
    <name type="scientific">Dinothrombium tinctorium</name>
    <dbReference type="NCBI Taxonomy" id="1965070"/>
    <lineage>
        <taxon>Eukaryota</taxon>
        <taxon>Metazoa</taxon>
        <taxon>Ecdysozoa</taxon>
        <taxon>Arthropoda</taxon>
        <taxon>Chelicerata</taxon>
        <taxon>Arachnida</taxon>
        <taxon>Acari</taxon>
        <taxon>Acariformes</taxon>
        <taxon>Trombidiformes</taxon>
        <taxon>Prostigmata</taxon>
        <taxon>Anystina</taxon>
        <taxon>Parasitengona</taxon>
        <taxon>Trombidioidea</taxon>
        <taxon>Trombidiidae</taxon>
        <taxon>Dinothrombium</taxon>
    </lineage>
</organism>
<keyword evidence="11" id="KW-1185">Reference proteome</keyword>
<keyword evidence="6" id="KW-0325">Glycoprotein</keyword>
<dbReference type="PRINTS" id="PR00724">
    <property type="entry name" value="CRBOXYPTASEC"/>
</dbReference>
<evidence type="ECO:0000256" key="6">
    <source>
        <dbReference type="ARBA" id="ARBA00023180"/>
    </source>
</evidence>
<dbReference type="PANTHER" id="PTHR11802">
    <property type="entry name" value="SERINE PROTEASE FAMILY S10 SERINE CARBOXYPEPTIDASE"/>
    <property type="match status" value="1"/>
</dbReference>
<name>A0A3S3PL48_9ACAR</name>
<evidence type="ECO:0000256" key="4">
    <source>
        <dbReference type="ARBA" id="ARBA00022729"/>
    </source>
</evidence>
<evidence type="ECO:0000313" key="9">
    <source>
        <dbReference type="EMBL" id="RWS01437.1"/>
    </source>
</evidence>
<comment type="caution">
    <text evidence="10">The sequence shown here is derived from an EMBL/GenBank/DDBJ whole genome shotgun (WGS) entry which is preliminary data.</text>
</comment>
<dbReference type="Proteomes" id="UP000285301">
    <property type="component" value="Unassembled WGS sequence"/>
</dbReference>
<proteinExistence type="inferred from homology"/>
<reference evidence="10 11" key="1">
    <citation type="journal article" date="2018" name="Gigascience">
        <title>Genomes of trombidid mites reveal novel predicted allergens and laterally-transferred genes associated with secondary metabolism.</title>
        <authorList>
            <person name="Dong X."/>
            <person name="Chaisiri K."/>
            <person name="Xia D."/>
            <person name="Armstrong S.D."/>
            <person name="Fang Y."/>
            <person name="Donnelly M.J."/>
            <person name="Kadowaki T."/>
            <person name="McGarry J.W."/>
            <person name="Darby A.C."/>
            <person name="Makepeace B.L."/>
        </authorList>
    </citation>
    <scope>NUCLEOTIDE SEQUENCE [LARGE SCALE GENOMIC DNA]</scope>
    <source>
        <strain evidence="10">UoL-WK</strain>
    </source>
</reference>
<sequence length="465" mass="53789">MATFSRFCVLYLLITYAQSFTFRNLFSSSIPETESGGDCGEPLFLTPLIENGEIELAKQKSLVHDIFNHTEFDSYSGFLTVNKSFNSNLFFIFFKSRKQNAPLLLWLQGGPGASSLFGLFVENGPFKVNKDLTLSKRRYAWTNEYSMLYIDNPVGTGFSFTKNDAGYARDQIDVARDLYNALQQFFTLFSELRSNDFYATGESYAGKYVPAIAYKIHKERKTANISLKGIAIGNGLCDPETQIDYGDFLYQVGLIDESQRQQFIRAQNKIIKYIKSGRYIDAYYIRDSLLNGFFTSPTLFFNATGLNFYYNIMLTNRPQSFEYYQQYLALPKVRKMLHVGNLTFNKNQIVRSHLLNDLMKSVKPLISVLMDNYKTLFYNGQLDVIDTAVLTENFLRTVQWKYRDEYLTAKRRIWKVDSSDEEVAGYVRKVHNFYQVVVRRAGHMLPYDQPRVAFDLITRFVHGTL</sequence>
<keyword evidence="5" id="KW-0378">Hydrolase</keyword>
<keyword evidence="2 10" id="KW-0121">Carboxypeptidase</keyword>
<comment type="similarity">
    <text evidence="1">Belongs to the peptidase S10 family.</text>
</comment>
<dbReference type="GO" id="GO:0006508">
    <property type="term" value="P:proteolysis"/>
    <property type="evidence" value="ECO:0007669"/>
    <property type="project" value="UniProtKB-KW"/>
</dbReference>
<dbReference type="STRING" id="1965070.A0A3S3PL48"/>
<dbReference type="FunFam" id="3.40.50.1820:FF:000096">
    <property type="entry name" value="Carboxypeptidase vitellogenic-like"/>
    <property type="match status" value="1"/>
</dbReference>
<dbReference type="AlphaFoldDB" id="A0A3S3PL48"/>
<evidence type="ECO:0000313" key="11">
    <source>
        <dbReference type="Proteomes" id="UP000285301"/>
    </source>
</evidence>
<dbReference type="InterPro" id="IPR029058">
    <property type="entry name" value="AB_hydrolase_fold"/>
</dbReference>
<evidence type="ECO:0000313" key="10">
    <source>
        <dbReference type="EMBL" id="RWS03574.1"/>
    </source>
</evidence>
<accession>A0A3S3PL48</accession>
<dbReference type="EMBL" id="NCKU01006357">
    <property type="protein sequence ID" value="RWS03574.1"/>
    <property type="molecule type" value="Genomic_DNA"/>
</dbReference>
<evidence type="ECO:0000256" key="7">
    <source>
        <dbReference type="SAM" id="SignalP"/>
    </source>
</evidence>
<protein>
    <submittedName>
        <fullName evidence="10">Putative serine carboxypeptidase CPVL-like protein</fullName>
    </submittedName>
</protein>
<dbReference type="SUPFAM" id="SSF53474">
    <property type="entry name" value="alpha/beta-Hydrolases"/>
    <property type="match status" value="1"/>
</dbReference>
<keyword evidence="4 7" id="KW-0732">Signal</keyword>
<dbReference type="EMBL" id="NCKU01009211">
    <property type="protein sequence ID" value="RWS01434.1"/>
    <property type="molecule type" value="Genomic_DNA"/>
</dbReference>
<reference evidence="10" key="2">
    <citation type="submission" date="2018-11" db="EMBL/GenBank/DDBJ databases">
        <title>Trombidioid mite genomics.</title>
        <authorList>
            <person name="Dong X."/>
        </authorList>
    </citation>
    <scope>NUCLEOTIDE SEQUENCE</scope>
    <source>
        <strain evidence="10">UoL-WK</strain>
    </source>
</reference>
<feature type="chain" id="PRO_5036094766" evidence="7">
    <location>
        <begin position="20"/>
        <end position="465"/>
    </location>
</feature>
<evidence type="ECO:0000256" key="2">
    <source>
        <dbReference type="ARBA" id="ARBA00022645"/>
    </source>
</evidence>
<gene>
    <name evidence="8" type="ORF">B4U79_02778</name>
    <name evidence="9" type="ORF">B4U79_11719</name>
    <name evidence="10" type="ORF">B4U79_13191</name>
</gene>
<evidence type="ECO:0000256" key="3">
    <source>
        <dbReference type="ARBA" id="ARBA00022670"/>
    </source>
</evidence>
<dbReference type="Gene3D" id="3.40.50.1820">
    <property type="entry name" value="alpha/beta hydrolase"/>
    <property type="match status" value="1"/>
</dbReference>
<dbReference type="InterPro" id="IPR001563">
    <property type="entry name" value="Peptidase_S10"/>
</dbReference>
<dbReference type="PANTHER" id="PTHR11802:SF472">
    <property type="entry name" value="SERINE CARBOXYPEPTIDASE CPVL-RELATED"/>
    <property type="match status" value="1"/>
</dbReference>
<evidence type="ECO:0000256" key="1">
    <source>
        <dbReference type="ARBA" id="ARBA00009431"/>
    </source>
</evidence>
<dbReference type="EMBL" id="NCKU01009208">
    <property type="protein sequence ID" value="RWS01437.1"/>
    <property type="molecule type" value="Genomic_DNA"/>
</dbReference>
<evidence type="ECO:0000313" key="8">
    <source>
        <dbReference type="EMBL" id="RWS01434.1"/>
    </source>
</evidence>
<feature type="signal peptide" evidence="7">
    <location>
        <begin position="1"/>
        <end position="19"/>
    </location>
</feature>
<dbReference type="Pfam" id="PF00450">
    <property type="entry name" value="Peptidase_S10"/>
    <property type="match status" value="1"/>
</dbReference>
<keyword evidence="3" id="KW-0645">Protease</keyword>
<dbReference type="OrthoDB" id="443318at2759"/>
<evidence type="ECO:0000256" key="5">
    <source>
        <dbReference type="ARBA" id="ARBA00022801"/>
    </source>
</evidence>
<dbReference type="GO" id="GO:0004185">
    <property type="term" value="F:serine-type carboxypeptidase activity"/>
    <property type="evidence" value="ECO:0007669"/>
    <property type="project" value="InterPro"/>
</dbReference>